<feature type="domain" description="Major facilitator superfamily (MFS) profile" evidence="6">
    <location>
        <begin position="17"/>
        <end position="483"/>
    </location>
</feature>
<evidence type="ECO:0000256" key="3">
    <source>
        <dbReference type="ARBA" id="ARBA00022989"/>
    </source>
</evidence>
<dbReference type="GO" id="GO:0005886">
    <property type="term" value="C:plasma membrane"/>
    <property type="evidence" value="ECO:0007669"/>
    <property type="project" value="UniProtKB-SubCell"/>
</dbReference>
<dbReference type="Proteomes" id="UP000540412">
    <property type="component" value="Unassembled WGS sequence"/>
</dbReference>
<evidence type="ECO:0000256" key="5">
    <source>
        <dbReference type="SAM" id="Phobius"/>
    </source>
</evidence>
<dbReference type="Pfam" id="PF07690">
    <property type="entry name" value="MFS_1"/>
    <property type="match status" value="1"/>
</dbReference>
<feature type="transmembrane region" description="Helical" evidence="5">
    <location>
        <begin position="279"/>
        <end position="302"/>
    </location>
</feature>
<comment type="caution">
    <text evidence="7">The sequence shown here is derived from an EMBL/GenBank/DDBJ whole genome shotgun (WGS) entry which is preliminary data.</text>
</comment>
<feature type="transmembrane region" description="Helical" evidence="5">
    <location>
        <begin position="314"/>
        <end position="333"/>
    </location>
</feature>
<sequence length="507" mass="51125">MNTTQLPRLGSATGRWIVLATVLGSSVAALDATVVNIALPRIGESLQTGVSGLQWVLSGYTLTLASFILLGGSLGDRLGRRRVFVWGTIGFAVASVLCGAAVNIEMLVLARVLQGVAGALLTPGSLALISSSIDERDQGAAIGLWSGFGGIAGALGPFLGGWLIEVAGWRSIFLINLPLAAVVVAVSVRHVPESRDPGASDRLDVPGAVVVALGLGALTFGLIQGMPLVSVAGLILLGVFVVVEMRSDHPLVPPALFTGAPVARGDAAEAHRDPRSGRVFTAANLVTLAVYAALGGVFFLLVLQLQQVAGYSPLFSGIATLPVTVLMLALSAPAGRWAQRHGPRLPMTAGPLLAAAGVLLLLRIGPDSASAAGYVRDVLPGVLVFGLGLSALVAPLTGAVLGAVPASEAGIASGVNNAVARTAQLLAVAALPGLAGISGSIQDAAVIDQGFTIAMRICVGLLIAGALIAAALLGAPRRKPAERATVDCLPSCAAVSGPAVQPTIVRE</sequence>
<evidence type="ECO:0000256" key="1">
    <source>
        <dbReference type="ARBA" id="ARBA00004651"/>
    </source>
</evidence>
<evidence type="ECO:0000256" key="2">
    <source>
        <dbReference type="ARBA" id="ARBA00022692"/>
    </source>
</evidence>
<gene>
    <name evidence="7" type="ORF">BJY24_002678</name>
</gene>
<name>A0A7W9PCT9_9NOCA</name>
<organism evidence="7 8">
    <name type="scientific">Nocardia transvalensis</name>
    <dbReference type="NCBI Taxonomy" id="37333"/>
    <lineage>
        <taxon>Bacteria</taxon>
        <taxon>Bacillati</taxon>
        <taxon>Actinomycetota</taxon>
        <taxon>Actinomycetes</taxon>
        <taxon>Mycobacteriales</taxon>
        <taxon>Nocardiaceae</taxon>
        <taxon>Nocardia</taxon>
    </lineage>
</organism>
<dbReference type="InterPro" id="IPR011701">
    <property type="entry name" value="MFS"/>
</dbReference>
<keyword evidence="8" id="KW-1185">Reference proteome</keyword>
<feature type="transmembrane region" description="Helical" evidence="5">
    <location>
        <begin position="51"/>
        <end position="71"/>
    </location>
</feature>
<proteinExistence type="predicted"/>
<feature type="transmembrane region" description="Helical" evidence="5">
    <location>
        <begin position="453"/>
        <end position="473"/>
    </location>
</feature>
<evidence type="ECO:0000259" key="6">
    <source>
        <dbReference type="PROSITE" id="PS50850"/>
    </source>
</evidence>
<feature type="transmembrane region" description="Helical" evidence="5">
    <location>
        <begin position="203"/>
        <end position="220"/>
    </location>
</feature>
<feature type="transmembrane region" description="Helical" evidence="5">
    <location>
        <begin position="382"/>
        <end position="404"/>
    </location>
</feature>
<feature type="transmembrane region" description="Helical" evidence="5">
    <location>
        <begin position="83"/>
        <end position="102"/>
    </location>
</feature>
<reference evidence="7 8" key="1">
    <citation type="submission" date="2020-08" db="EMBL/GenBank/DDBJ databases">
        <title>Sequencing the genomes of 1000 actinobacteria strains.</title>
        <authorList>
            <person name="Klenk H.-P."/>
        </authorList>
    </citation>
    <scope>NUCLEOTIDE SEQUENCE [LARGE SCALE GENOMIC DNA]</scope>
    <source>
        <strain evidence="7 8">DSM 43582</strain>
    </source>
</reference>
<dbReference type="PANTHER" id="PTHR42718">
    <property type="entry name" value="MAJOR FACILITATOR SUPERFAMILY MULTIDRUG TRANSPORTER MFSC"/>
    <property type="match status" value="1"/>
</dbReference>
<dbReference type="RefSeq" id="WP_040744522.1">
    <property type="nucleotide sequence ID" value="NZ_JACHIT010000001.1"/>
</dbReference>
<feature type="transmembrane region" description="Helical" evidence="5">
    <location>
        <begin position="141"/>
        <end position="164"/>
    </location>
</feature>
<keyword evidence="2 5" id="KW-0812">Transmembrane</keyword>
<dbReference type="PROSITE" id="PS50850">
    <property type="entry name" value="MFS"/>
    <property type="match status" value="1"/>
</dbReference>
<dbReference type="CDD" id="cd17321">
    <property type="entry name" value="MFS_MMR_MDR_like"/>
    <property type="match status" value="1"/>
</dbReference>
<dbReference type="GO" id="GO:0022857">
    <property type="term" value="F:transmembrane transporter activity"/>
    <property type="evidence" value="ECO:0007669"/>
    <property type="project" value="InterPro"/>
</dbReference>
<dbReference type="InterPro" id="IPR036259">
    <property type="entry name" value="MFS_trans_sf"/>
</dbReference>
<feature type="transmembrane region" description="Helical" evidence="5">
    <location>
        <begin position="345"/>
        <end position="362"/>
    </location>
</feature>
<feature type="transmembrane region" description="Helical" evidence="5">
    <location>
        <begin position="108"/>
        <end position="129"/>
    </location>
</feature>
<keyword evidence="4 5" id="KW-0472">Membrane</keyword>
<dbReference type="InterPro" id="IPR020846">
    <property type="entry name" value="MFS_dom"/>
</dbReference>
<keyword evidence="3 5" id="KW-1133">Transmembrane helix</keyword>
<dbReference type="SUPFAM" id="SSF103473">
    <property type="entry name" value="MFS general substrate transporter"/>
    <property type="match status" value="1"/>
</dbReference>
<comment type="subcellular location">
    <subcellularLocation>
        <location evidence="1">Cell membrane</location>
        <topology evidence="1">Multi-pass membrane protein</topology>
    </subcellularLocation>
</comment>
<dbReference type="PANTHER" id="PTHR42718:SF42">
    <property type="entry name" value="EXPORT PROTEIN"/>
    <property type="match status" value="1"/>
</dbReference>
<evidence type="ECO:0000256" key="4">
    <source>
        <dbReference type="ARBA" id="ARBA00023136"/>
    </source>
</evidence>
<feature type="transmembrane region" description="Helical" evidence="5">
    <location>
        <begin position="170"/>
        <end position="191"/>
    </location>
</feature>
<dbReference type="Gene3D" id="1.20.1250.20">
    <property type="entry name" value="MFS general substrate transporter like domains"/>
    <property type="match status" value="1"/>
</dbReference>
<protein>
    <submittedName>
        <fullName evidence="7">EmrB/QacA subfamily drug resistance transporter</fullName>
    </submittedName>
</protein>
<dbReference type="Gene3D" id="1.20.1720.10">
    <property type="entry name" value="Multidrug resistance protein D"/>
    <property type="match status" value="1"/>
</dbReference>
<dbReference type="AlphaFoldDB" id="A0A7W9PCT9"/>
<evidence type="ECO:0000313" key="7">
    <source>
        <dbReference type="EMBL" id="MBB5913811.1"/>
    </source>
</evidence>
<feature type="transmembrane region" description="Helical" evidence="5">
    <location>
        <begin position="16"/>
        <end position="39"/>
    </location>
</feature>
<evidence type="ECO:0000313" key="8">
    <source>
        <dbReference type="Proteomes" id="UP000540412"/>
    </source>
</evidence>
<dbReference type="EMBL" id="JACHIT010000001">
    <property type="protein sequence ID" value="MBB5913811.1"/>
    <property type="molecule type" value="Genomic_DNA"/>
</dbReference>
<accession>A0A7W9PCT9</accession>